<accession>A0ABW1NYA0</accession>
<dbReference type="PANTHER" id="PTHR46268:SF6">
    <property type="entry name" value="UNIVERSAL STRESS PROTEIN UP12"/>
    <property type="match status" value="1"/>
</dbReference>
<comment type="similarity">
    <text evidence="1">Belongs to the universal stress protein A family.</text>
</comment>
<feature type="compositionally biased region" description="Gly residues" evidence="2">
    <location>
        <begin position="169"/>
        <end position="182"/>
    </location>
</feature>
<dbReference type="InterPro" id="IPR014729">
    <property type="entry name" value="Rossmann-like_a/b/a_fold"/>
</dbReference>
<organism evidence="4 5">
    <name type="scientific">Saccharothrix lopnurensis</name>
    <dbReference type="NCBI Taxonomy" id="1670621"/>
    <lineage>
        <taxon>Bacteria</taxon>
        <taxon>Bacillati</taxon>
        <taxon>Actinomycetota</taxon>
        <taxon>Actinomycetes</taxon>
        <taxon>Pseudonocardiales</taxon>
        <taxon>Pseudonocardiaceae</taxon>
        <taxon>Saccharothrix</taxon>
    </lineage>
</organism>
<dbReference type="InterPro" id="IPR006016">
    <property type="entry name" value="UspA"/>
</dbReference>
<feature type="region of interest" description="Disordered" evidence="2">
    <location>
        <begin position="145"/>
        <end position="182"/>
    </location>
</feature>
<name>A0ABW1NYA0_9PSEU</name>
<dbReference type="SUPFAM" id="SSF52402">
    <property type="entry name" value="Adenine nucleotide alpha hydrolases-like"/>
    <property type="match status" value="2"/>
</dbReference>
<dbReference type="Gene3D" id="3.40.50.620">
    <property type="entry name" value="HUPs"/>
    <property type="match status" value="2"/>
</dbReference>
<evidence type="ECO:0000256" key="2">
    <source>
        <dbReference type="SAM" id="MobiDB-lite"/>
    </source>
</evidence>
<evidence type="ECO:0000313" key="4">
    <source>
        <dbReference type="EMBL" id="MFC6087926.1"/>
    </source>
</evidence>
<gene>
    <name evidence="4" type="ORF">ACFP3R_01435</name>
</gene>
<dbReference type="RefSeq" id="WP_380631942.1">
    <property type="nucleotide sequence ID" value="NZ_JBHSQO010000001.1"/>
</dbReference>
<dbReference type="Pfam" id="PF00582">
    <property type="entry name" value="Usp"/>
    <property type="match status" value="2"/>
</dbReference>
<evidence type="ECO:0000256" key="1">
    <source>
        <dbReference type="ARBA" id="ARBA00008791"/>
    </source>
</evidence>
<comment type="caution">
    <text evidence="4">The sequence shown here is derived from an EMBL/GenBank/DDBJ whole genome shotgun (WGS) entry which is preliminary data.</text>
</comment>
<protein>
    <submittedName>
        <fullName evidence="4">Universal stress protein</fullName>
    </submittedName>
</protein>
<dbReference type="Proteomes" id="UP001596220">
    <property type="component" value="Unassembled WGS sequence"/>
</dbReference>
<proteinExistence type="inferred from homology"/>
<feature type="domain" description="UspA" evidence="3">
    <location>
        <begin position="5"/>
        <end position="142"/>
    </location>
</feature>
<evidence type="ECO:0000313" key="5">
    <source>
        <dbReference type="Proteomes" id="UP001596220"/>
    </source>
</evidence>
<dbReference type="PANTHER" id="PTHR46268">
    <property type="entry name" value="STRESS RESPONSE PROTEIN NHAX"/>
    <property type="match status" value="1"/>
</dbReference>
<dbReference type="EMBL" id="JBHSQO010000001">
    <property type="protein sequence ID" value="MFC6087926.1"/>
    <property type="molecule type" value="Genomic_DNA"/>
</dbReference>
<dbReference type="PRINTS" id="PR01438">
    <property type="entry name" value="UNVRSLSTRESS"/>
</dbReference>
<evidence type="ECO:0000259" key="3">
    <source>
        <dbReference type="Pfam" id="PF00582"/>
    </source>
</evidence>
<sequence length="310" mass="31074">MSGEQVVVGVDGTDGAARAAEWAARRAALWGLPLLLVHGLRWPLYEQVHLHQPVDVAGEEAMRQWARDLLDDVARRCRARGAVDVRAEVVPGDPADVLVRAAEGAAFVVVGHSDGGGVTSVLLGSTAAQVVQACARPVVVVRAGEGGAGGEGAGEEGTGEEGAGEEGAGEGGTPGGAGEARGEGGPVVVGVDGSPIGGRALRFAHEFAERAGVGLLAVHAVADGAVPYRVEEDADLAECARLHPGVRARVEVVPGPPVEVLLAAARTAGLLVVGSHGAGVVRRALFGSVSQSVVDRAACPVAVLPPHAGA</sequence>
<feature type="domain" description="UspA" evidence="3">
    <location>
        <begin position="186"/>
        <end position="305"/>
    </location>
</feature>
<reference evidence="5" key="1">
    <citation type="journal article" date="2019" name="Int. J. Syst. Evol. Microbiol.">
        <title>The Global Catalogue of Microorganisms (GCM) 10K type strain sequencing project: providing services to taxonomists for standard genome sequencing and annotation.</title>
        <authorList>
            <consortium name="The Broad Institute Genomics Platform"/>
            <consortium name="The Broad Institute Genome Sequencing Center for Infectious Disease"/>
            <person name="Wu L."/>
            <person name="Ma J."/>
        </authorList>
    </citation>
    <scope>NUCLEOTIDE SEQUENCE [LARGE SCALE GENOMIC DNA]</scope>
    <source>
        <strain evidence="5">CGMCC 4.7246</strain>
    </source>
</reference>
<dbReference type="InterPro" id="IPR006015">
    <property type="entry name" value="Universal_stress_UspA"/>
</dbReference>
<keyword evidence="5" id="KW-1185">Reference proteome</keyword>
<feature type="compositionally biased region" description="Acidic residues" evidence="2">
    <location>
        <begin position="153"/>
        <end position="168"/>
    </location>
</feature>